<evidence type="ECO:0008006" key="3">
    <source>
        <dbReference type="Google" id="ProtNLM"/>
    </source>
</evidence>
<sequence>MSQYKHDRFFKFYIQSLYKTKGNTLQNIQVRNDEDLEIDLMFMAEREKAGWLSENLGLFDLLMQEHPTLIIEHYSSYLEETDIDKSITRKNLYWYRKQKELIEGAKTQQKSANTQRLSKEAKQQIENQNPFTWIITVNCSEKLLKMCCAQKATDLGKGVYRLPPILRMGIVIIDQLEDSPQTIWLKMLGGRETAKSAFELIKQLSPERREKNDIINACIKYCVYLKDIPTENLTPEDKDFMRTMEQIDAWYEAEMSKARLEGKTEGKTEGKIEAATNIIEFKFGSSALTPQIASQLEELNNQQLDEFMVRMFNWQQLGEMEEWLSGIEKV</sequence>
<dbReference type="RefSeq" id="WP_127079349.1">
    <property type="nucleotide sequence ID" value="NZ_RSCL01000002.1"/>
</dbReference>
<reference evidence="1" key="2">
    <citation type="journal article" date="2019" name="Genome Biol. Evol.">
        <title>Day and night: Metabolic profiles and evolutionary relationships of six axenic non-marine cyanobacteria.</title>
        <authorList>
            <person name="Will S.E."/>
            <person name="Henke P."/>
            <person name="Boedeker C."/>
            <person name="Huang S."/>
            <person name="Brinkmann H."/>
            <person name="Rohde M."/>
            <person name="Jarek M."/>
            <person name="Friedl T."/>
            <person name="Seufert S."/>
            <person name="Schumacher M."/>
            <person name="Overmann J."/>
            <person name="Neumann-Schaal M."/>
            <person name="Petersen J."/>
        </authorList>
    </citation>
    <scope>NUCLEOTIDE SEQUENCE [LARGE SCALE GENOMIC DNA]</scope>
    <source>
        <strain evidence="1">PCC 7102</strain>
    </source>
</reference>
<dbReference type="EMBL" id="RSCL01000002">
    <property type="protein sequence ID" value="RUT08878.1"/>
    <property type="molecule type" value="Genomic_DNA"/>
</dbReference>
<comment type="caution">
    <text evidence="1">The sequence shown here is derived from an EMBL/GenBank/DDBJ whole genome shotgun (WGS) entry which is preliminary data.</text>
</comment>
<protein>
    <recommendedName>
        <fullName evidence="3">DUF4351 domain-containing protein</fullName>
    </recommendedName>
</protein>
<dbReference type="OrthoDB" id="507320at2"/>
<keyword evidence="2" id="KW-1185">Reference proteome</keyword>
<proteinExistence type="predicted"/>
<dbReference type="AlphaFoldDB" id="A0A3S1CT09"/>
<name>A0A3S1CT09_9CYAN</name>
<dbReference type="Proteomes" id="UP000271624">
    <property type="component" value="Unassembled WGS sequence"/>
</dbReference>
<accession>A0A3S1CT09</accession>
<evidence type="ECO:0000313" key="1">
    <source>
        <dbReference type="EMBL" id="RUT08878.1"/>
    </source>
</evidence>
<organism evidence="1 2">
    <name type="scientific">Dulcicalothrix desertica PCC 7102</name>
    <dbReference type="NCBI Taxonomy" id="232991"/>
    <lineage>
        <taxon>Bacteria</taxon>
        <taxon>Bacillati</taxon>
        <taxon>Cyanobacteriota</taxon>
        <taxon>Cyanophyceae</taxon>
        <taxon>Nostocales</taxon>
        <taxon>Calotrichaceae</taxon>
        <taxon>Dulcicalothrix</taxon>
    </lineage>
</organism>
<evidence type="ECO:0000313" key="2">
    <source>
        <dbReference type="Proteomes" id="UP000271624"/>
    </source>
</evidence>
<gene>
    <name evidence="1" type="ORF">DSM106972_009310</name>
</gene>
<reference evidence="1" key="1">
    <citation type="submission" date="2018-12" db="EMBL/GenBank/DDBJ databases">
        <authorList>
            <person name="Will S."/>
            <person name="Neumann-Schaal M."/>
            <person name="Henke P."/>
        </authorList>
    </citation>
    <scope>NUCLEOTIDE SEQUENCE</scope>
    <source>
        <strain evidence="1">PCC 7102</strain>
    </source>
</reference>